<organism evidence="1 2">
    <name type="scientific">Caerostris extrusa</name>
    <name type="common">Bark spider</name>
    <name type="synonym">Caerostris bankana</name>
    <dbReference type="NCBI Taxonomy" id="172846"/>
    <lineage>
        <taxon>Eukaryota</taxon>
        <taxon>Metazoa</taxon>
        <taxon>Ecdysozoa</taxon>
        <taxon>Arthropoda</taxon>
        <taxon>Chelicerata</taxon>
        <taxon>Arachnida</taxon>
        <taxon>Araneae</taxon>
        <taxon>Araneomorphae</taxon>
        <taxon>Entelegynae</taxon>
        <taxon>Araneoidea</taxon>
        <taxon>Araneidae</taxon>
        <taxon>Caerostris</taxon>
    </lineage>
</organism>
<keyword evidence="2" id="KW-1185">Reference proteome</keyword>
<proteinExistence type="predicted"/>
<dbReference type="Proteomes" id="UP001054945">
    <property type="component" value="Unassembled WGS sequence"/>
</dbReference>
<gene>
    <name evidence="1" type="ORF">CEXT_326491</name>
</gene>
<reference evidence="1 2" key="1">
    <citation type="submission" date="2021-06" db="EMBL/GenBank/DDBJ databases">
        <title>Caerostris extrusa draft genome.</title>
        <authorList>
            <person name="Kono N."/>
            <person name="Arakawa K."/>
        </authorList>
    </citation>
    <scope>NUCLEOTIDE SEQUENCE [LARGE SCALE GENOMIC DNA]</scope>
</reference>
<evidence type="ECO:0000313" key="1">
    <source>
        <dbReference type="EMBL" id="GIX83550.1"/>
    </source>
</evidence>
<dbReference type="EMBL" id="BPLR01020876">
    <property type="protein sequence ID" value="GIX83550.1"/>
    <property type="molecule type" value="Genomic_DNA"/>
</dbReference>
<accession>A0AAV4NGV0</accession>
<name>A0AAV4NGV0_CAEEX</name>
<protein>
    <submittedName>
        <fullName evidence="1">Uncharacterized protein</fullName>
    </submittedName>
</protein>
<evidence type="ECO:0000313" key="2">
    <source>
        <dbReference type="Proteomes" id="UP001054945"/>
    </source>
</evidence>
<dbReference type="AlphaFoldDB" id="A0AAV4NGV0"/>
<sequence length="145" mass="15940">MCPAAFTYLYIPAHKVAAESSPSPGKAVAKRYHNVTESLPCCKSRTKVLVTEIHTPIFTRATIGIRPEKLCSGRHGSSKLREGKKANNVANGSKYFTTKPQQSARPTGYLEIKTDEFEQNGCGMQMIKTDAFEPNACDMQLVDVT</sequence>
<comment type="caution">
    <text evidence="1">The sequence shown here is derived from an EMBL/GenBank/DDBJ whole genome shotgun (WGS) entry which is preliminary data.</text>
</comment>